<evidence type="ECO:0000313" key="3">
    <source>
        <dbReference type="Proteomes" id="UP001501729"/>
    </source>
</evidence>
<organism evidence="2 3">
    <name type="scientific">Haladaptatus pallidirubidus</name>
    <dbReference type="NCBI Taxonomy" id="1008152"/>
    <lineage>
        <taxon>Archaea</taxon>
        <taxon>Methanobacteriati</taxon>
        <taxon>Methanobacteriota</taxon>
        <taxon>Stenosarchaea group</taxon>
        <taxon>Halobacteria</taxon>
        <taxon>Halobacteriales</taxon>
        <taxon>Haladaptataceae</taxon>
        <taxon>Haladaptatus</taxon>
    </lineage>
</organism>
<name>A0AAV3URD6_9EURY</name>
<proteinExistence type="predicted"/>
<feature type="compositionally biased region" description="Polar residues" evidence="1">
    <location>
        <begin position="53"/>
        <end position="63"/>
    </location>
</feature>
<comment type="caution">
    <text evidence="2">The sequence shown here is derived from an EMBL/GenBank/DDBJ whole genome shotgun (WGS) entry which is preliminary data.</text>
</comment>
<gene>
    <name evidence="2" type="ORF">GCM10025751_56250</name>
</gene>
<feature type="region of interest" description="Disordered" evidence="1">
    <location>
        <begin position="40"/>
        <end position="63"/>
    </location>
</feature>
<reference evidence="2 3" key="1">
    <citation type="journal article" date="2019" name="Int. J. Syst. Evol. Microbiol.">
        <title>The Global Catalogue of Microorganisms (GCM) 10K type strain sequencing project: providing services to taxonomists for standard genome sequencing and annotation.</title>
        <authorList>
            <consortium name="The Broad Institute Genomics Platform"/>
            <consortium name="The Broad Institute Genome Sequencing Center for Infectious Disease"/>
            <person name="Wu L."/>
            <person name="Ma J."/>
        </authorList>
    </citation>
    <scope>NUCLEOTIDE SEQUENCE [LARGE SCALE GENOMIC DNA]</scope>
    <source>
        <strain evidence="2 3">JCM 17504</strain>
    </source>
</reference>
<dbReference type="AlphaFoldDB" id="A0AAV3URD6"/>
<accession>A0AAV3URD6</accession>
<dbReference type="Proteomes" id="UP001501729">
    <property type="component" value="Unassembled WGS sequence"/>
</dbReference>
<dbReference type="EMBL" id="BAABKX010000030">
    <property type="protein sequence ID" value="GAA5065389.1"/>
    <property type="molecule type" value="Genomic_DNA"/>
</dbReference>
<evidence type="ECO:0000313" key="2">
    <source>
        <dbReference type="EMBL" id="GAA5065389.1"/>
    </source>
</evidence>
<evidence type="ECO:0000256" key="1">
    <source>
        <dbReference type="SAM" id="MobiDB-lite"/>
    </source>
</evidence>
<protein>
    <submittedName>
        <fullName evidence="2">Uncharacterized protein</fullName>
    </submittedName>
</protein>
<sequence>MTLSDVVAQRTLTECAAGSTELDNTLTTDHALIDMIMRYAQGGHTDERPHPYPNQSPNRSYGR</sequence>
<keyword evidence="3" id="KW-1185">Reference proteome</keyword>